<keyword evidence="2" id="KW-0472">Membrane</keyword>
<feature type="compositionally biased region" description="Low complexity" evidence="1">
    <location>
        <begin position="412"/>
        <end position="431"/>
    </location>
</feature>
<accession>A0A1J1H290</accession>
<keyword evidence="2" id="KW-0812">Transmembrane</keyword>
<dbReference type="SUPFAM" id="SSF50630">
    <property type="entry name" value="Acid proteases"/>
    <property type="match status" value="1"/>
</dbReference>
<feature type="region of interest" description="Disordered" evidence="1">
    <location>
        <begin position="318"/>
        <end position="541"/>
    </location>
</feature>
<reference evidence="4 5" key="1">
    <citation type="submission" date="2015-04" db="EMBL/GenBank/DDBJ databases">
        <authorList>
            <consortium name="Pathogen Informatics"/>
        </authorList>
    </citation>
    <scope>NUCLEOTIDE SEQUENCE [LARGE SCALE GENOMIC DNA]</scope>
    <source>
        <strain evidence="4 5">SGS1</strain>
    </source>
</reference>
<organism evidence="4 5">
    <name type="scientific">Plasmodium relictum</name>
    <dbReference type="NCBI Taxonomy" id="85471"/>
    <lineage>
        <taxon>Eukaryota</taxon>
        <taxon>Sar</taxon>
        <taxon>Alveolata</taxon>
        <taxon>Apicomplexa</taxon>
        <taxon>Aconoidasida</taxon>
        <taxon>Haemosporida</taxon>
        <taxon>Plasmodiidae</taxon>
        <taxon>Plasmodium</taxon>
        <taxon>Plasmodium (Haemamoeba)</taxon>
    </lineage>
</organism>
<name>A0A1J1H290_PLARL</name>
<feature type="compositionally biased region" description="Low complexity" evidence="1">
    <location>
        <begin position="490"/>
        <end position="499"/>
    </location>
</feature>
<evidence type="ECO:0000313" key="4">
    <source>
        <dbReference type="EMBL" id="CRG99043.1"/>
    </source>
</evidence>
<proteinExistence type="predicted"/>
<dbReference type="OrthoDB" id="441724at2759"/>
<feature type="compositionally biased region" description="Low complexity" evidence="1">
    <location>
        <begin position="352"/>
        <end position="405"/>
    </location>
</feature>
<evidence type="ECO:0000256" key="3">
    <source>
        <dbReference type="SAM" id="SignalP"/>
    </source>
</evidence>
<feature type="signal peptide" evidence="3">
    <location>
        <begin position="1"/>
        <end position="30"/>
    </location>
</feature>
<dbReference type="EMBL" id="LN835301">
    <property type="protein sequence ID" value="CRG99043.1"/>
    <property type="molecule type" value="Genomic_DNA"/>
</dbReference>
<dbReference type="InterPro" id="IPR021109">
    <property type="entry name" value="Peptidase_aspartic_dom_sf"/>
</dbReference>
<evidence type="ECO:0008006" key="6">
    <source>
        <dbReference type="Google" id="ProtNLM"/>
    </source>
</evidence>
<dbReference type="RefSeq" id="XP_028532051.1">
    <property type="nucleotide sequence ID" value="XM_028675465.1"/>
</dbReference>
<dbReference type="VEuPathDB" id="PlasmoDB:PRELSG_0601800"/>
<protein>
    <recommendedName>
        <fullName evidence="6">Peptidase</fullName>
    </recommendedName>
</protein>
<feature type="chain" id="PRO_5012181812" description="Peptidase" evidence="3">
    <location>
        <begin position="31"/>
        <end position="1194"/>
    </location>
</feature>
<dbReference type="GeneID" id="39735144"/>
<dbReference type="AlphaFoldDB" id="A0A1J1H290"/>
<keyword evidence="2" id="KW-1133">Transmembrane helix</keyword>
<evidence type="ECO:0000256" key="1">
    <source>
        <dbReference type="SAM" id="MobiDB-lite"/>
    </source>
</evidence>
<feature type="region of interest" description="Disordered" evidence="1">
    <location>
        <begin position="190"/>
        <end position="209"/>
    </location>
</feature>
<feature type="compositionally biased region" description="Low complexity" evidence="1">
    <location>
        <begin position="506"/>
        <end position="534"/>
    </location>
</feature>
<feature type="compositionally biased region" description="Low complexity" evidence="1">
    <location>
        <begin position="438"/>
        <end position="457"/>
    </location>
</feature>
<gene>
    <name evidence="4" type="ORF">PRELSG_0601800</name>
</gene>
<dbReference type="Gene3D" id="2.40.70.10">
    <property type="entry name" value="Acid Proteases"/>
    <property type="match status" value="1"/>
</dbReference>
<keyword evidence="3" id="KW-0732">Signal</keyword>
<dbReference type="Proteomes" id="UP000220158">
    <property type="component" value="Chromosome 6"/>
</dbReference>
<dbReference type="KEGG" id="prel:PRELSG_0601800"/>
<feature type="transmembrane region" description="Helical" evidence="2">
    <location>
        <begin position="1161"/>
        <end position="1182"/>
    </location>
</feature>
<feature type="compositionally biased region" description="Acidic residues" evidence="1">
    <location>
        <begin position="342"/>
        <end position="351"/>
    </location>
</feature>
<keyword evidence="5" id="KW-1185">Reference proteome</keyword>
<evidence type="ECO:0000313" key="5">
    <source>
        <dbReference type="Proteomes" id="UP000220158"/>
    </source>
</evidence>
<feature type="compositionally biased region" description="Low complexity" evidence="1">
    <location>
        <begin position="464"/>
        <end position="483"/>
    </location>
</feature>
<evidence type="ECO:0000256" key="2">
    <source>
        <dbReference type="SAM" id="Phobius"/>
    </source>
</evidence>
<sequence length="1194" mass="137786">MEIENKKCKNCFITFILLFVLMLYALGSRGQNVKSFKRENERTNNEGYNNDNLLNKFSESKKHNNIDTLYDDDIKKSLHDSEDKNIPQEYLTETNDKNYETFILKKNSKMNNLDTHSKKLEFVNENNIHKNDNHLNENNYFNNFLPNLIDENVNLISGIHNFTGVKNKQIDDLKYDSSYIKKEMYKYENNGKEKENEKHNTEKDKDLEESKKIVMNNNTILYNKKKKINNIDEVEYDSNVENLKKNNSKIYGSSSIKENRNGSSKNDFNVKLISDNLDSHFFNNNIDENISKSDNNINNNFYSIGKSNNSKSTSLNYVNSNTEISGNEDENILGNNNKSDNENNDNNENNDDNNGNNDNNINNNGSNDNNINNNGINDNIINNNGNNDNKSNDNNNNNGNNNNNENNDDDNNNNGNNDNNINNNGNNNNNENNDDDNNNNGNNDNNINNNGNNNNNENNDDDNNNNGNNDNNINNNGNNNNNENNDDDSNNNGNNNNNENNDDDSNNNGNNDNNINNNGNNDNNSNNNNNNENNDLYESDEKKRENDALNYNSNINKNNSLKNSIYIDNNDNFNGVILNIYFTESINLYTKVKVGGQLLNLSLNSRLEGIYVFMKDSQACYKNDVDRNCYDPNISKKSTWCNNDLICLPPILTKPYECYSENILNIQNKVEYPNIYYDSLKFSESHIEGSDDVEIIDILNKNSTSSIKELSFFENSNIKLVLDITFYKNWSLFKDTDGILGLAGKELGCRNSSVWNKICEKNNLLFAFDINLPENAIVKYVPEKNEKIVKKNAGKYKKSLNKVLKTSELKKGLKNNLCKKGMKYCQYDPNYTDEKLANNKKNNYKNKYGKIQVTSNKNNIFNKENSIINHDRNKLKEKVKSNHYVINPDIISYNSEIHIGDYKKDYGSIIWAEPRERGGIFSDSFMQFTIYNLEVCNKNIFGKYSSNWQGVIDLSSKCLILPKMFWLSLMEYLPVNKNDERCIPKNKNFEINENTLPRMCSVNEKNRPLPVLKFVFSDNDIVSDNNINNVETNLQEISIPLDNLIINENTENKNYLCIIPDIQEGKSSENSGRTTKPLIKFGTYVLNNLYVVVDQDNYRVGFAQKKSYYYSNDKCTKKMECIGDQMYEPALNICVNPDCSIWYFYMLNDETKKCESLSPRFYFFILIILTLLILDIQSYYFYRKSVHVAKVSSR</sequence>